<dbReference type="Gene3D" id="1.10.510.10">
    <property type="entry name" value="Transferase(Phosphotransferase) domain 1"/>
    <property type="match status" value="1"/>
</dbReference>
<feature type="chain" id="PRO_5035755257" description="non-specific serine/threonine protein kinase" evidence="24">
    <location>
        <begin position="21"/>
        <end position="574"/>
    </location>
</feature>
<name>A0A8T2XW33_POPDE</name>
<dbReference type="Proteomes" id="UP000807159">
    <property type="component" value="Chromosome 10"/>
</dbReference>
<sequence length="574" mass="63487">MSQMITLLLFLLFLTSPVFSQLDDLYFPGFNHVTSNMSLNGAAVIEKNGILRLTNNTQHTVGHAFYSSPVKFKNSSNGKSFSFSTAFAFTIVPENPRIRGHGFAFTISTSKELPGALPNQYLGLLNATDSGNFSNHLFAVEFDTVKDYDLHDINDNHVGIDINSVISNKSVPAASFLVNSTTEDLNLCSGRPIQAWVDYDSIKNLLEVRLSSFSKRPVSPILSCKIDLSPLFKDYMYVGFSSSTGLLTSTHYILGWSFSMKGEAKSLSLPSLPSLPGHKMNHTGLILGVSALATFLIILIVATTFYLSRKMKKADVTEAWELDIGPHRFSYQELKKATKNFRDEELLGFGGFGKVYKGTLLNSNTEIAVKRICHESTQGLKEFLTEIDSIGRLRHRNLVRLLGWCRQQGDLLLVYDFMANGSLDRKPIEPKALPEELILVDLVWDRWKSGAILDVVDPRLNGEFNEHEAVLVLKLGLMCSNNAPNARPPMRQVARYLEGEVALPALVAAPNAYDGKNVNANKVRRELVDHKHSYPVSSNLEKVSTWSFDGDYGDTDIEAGSDSALPSSGGSECK</sequence>
<keyword evidence="10 23" id="KW-0812">Transmembrane</keyword>
<keyword evidence="7" id="KW-1003">Cell membrane</keyword>
<feature type="transmembrane region" description="Helical" evidence="23">
    <location>
        <begin position="285"/>
        <end position="307"/>
    </location>
</feature>
<dbReference type="InterPro" id="IPR001245">
    <property type="entry name" value="Ser-Thr/Tyr_kinase_cat_dom"/>
</dbReference>
<evidence type="ECO:0000256" key="10">
    <source>
        <dbReference type="ARBA" id="ARBA00022692"/>
    </source>
</evidence>
<keyword evidence="12" id="KW-0430">Lectin</keyword>
<dbReference type="InterPro" id="IPR050528">
    <property type="entry name" value="L-type_Lectin-RKs"/>
</dbReference>
<dbReference type="InterPro" id="IPR017441">
    <property type="entry name" value="Protein_kinase_ATP_BS"/>
</dbReference>
<comment type="similarity">
    <text evidence="5">In the C-terminal section; belongs to the protein kinase superfamily. Ser/Thr protein kinase family.</text>
</comment>
<comment type="caution">
    <text evidence="26">The sequence shown here is derived from an EMBL/GenBank/DDBJ whole genome shotgun (WGS) entry which is preliminary data.</text>
</comment>
<evidence type="ECO:0000256" key="19">
    <source>
        <dbReference type="ARBA" id="ARBA00023180"/>
    </source>
</evidence>
<keyword evidence="19" id="KW-0325">Glycoprotein</keyword>
<keyword evidence="15 22" id="KW-0067">ATP-binding</keyword>
<evidence type="ECO:0000256" key="21">
    <source>
        <dbReference type="ARBA" id="ARBA00048679"/>
    </source>
</evidence>
<evidence type="ECO:0000313" key="27">
    <source>
        <dbReference type="Proteomes" id="UP000807159"/>
    </source>
</evidence>
<dbReference type="SUPFAM" id="SSF56112">
    <property type="entry name" value="Protein kinase-like (PK-like)"/>
    <property type="match status" value="1"/>
</dbReference>
<feature type="signal peptide" evidence="24">
    <location>
        <begin position="1"/>
        <end position="20"/>
    </location>
</feature>
<evidence type="ECO:0000256" key="7">
    <source>
        <dbReference type="ARBA" id="ARBA00022475"/>
    </source>
</evidence>
<dbReference type="InterPro" id="IPR001220">
    <property type="entry name" value="Legume_lectin_dom"/>
</dbReference>
<keyword evidence="18" id="KW-0675">Receptor</keyword>
<keyword evidence="17 23" id="KW-0472">Membrane</keyword>
<dbReference type="GO" id="GO:0030246">
    <property type="term" value="F:carbohydrate binding"/>
    <property type="evidence" value="ECO:0007669"/>
    <property type="project" value="UniProtKB-KW"/>
</dbReference>
<comment type="catalytic activity">
    <reaction evidence="20">
        <text>L-threonyl-[protein] + ATP = O-phospho-L-threonyl-[protein] + ADP + H(+)</text>
        <dbReference type="Rhea" id="RHEA:46608"/>
        <dbReference type="Rhea" id="RHEA-COMP:11060"/>
        <dbReference type="Rhea" id="RHEA-COMP:11605"/>
        <dbReference type="ChEBI" id="CHEBI:15378"/>
        <dbReference type="ChEBI" id="CHEBI:30013"/>
        <dbReference type="ChEBI" id="CHEBI:30616"/>
        <dbReference type="ChEBI" id="CHEBI:61977"/>
        <dbReference type="ChEBI" id="CHEBI:456216"/>
        <dbReference type="EC" id="2.7.11.1"/>
    </reaction>
</comment>
<evidence type="ECO:0000256" key="16">
    <source>
        <dbReference type="ARBA" id="ARBA00022989"/>
    </source>
</evidence>
<evidence type="ECO:0000256" key="15">
    <source>
        <dbReference type="ARBA" id="ARBA00022840"/>
    </source>
</evidence>
<keyword evidence="11 24" id="KW-0732">Signal</keyword>
<dbReference type="CDD" id="cd06899">
    <property type="entry name" value="lectin_legume_LecRK_Arcelin_ConA"/>
    <property type="match status" value="1"/>
</dbReference>
<evidence type="ECO:0000256" key="13">
    <source>
        <dbReference type="ARBA" id="ARBA00022741"/>
    </source>
</evidence>
<evidence type="ECO:0000259" key="25">
    <source>
        <dbReference type="PROSITE" id="PS50011"/>
    </source>
</evidence>
<dbReference type="InterPro" id="IPR013320">
    <property type="entry name" value="ConA-like_dom_sf"/>
</dbReference>
<dbReference type="EC" id="2.7.11.1" evidence="6"/>
<evidence type="ECO:0000256" key="20">
    <source>
        <dbReference type="ARBA" id="ARBA00047899"/>
    </source>
</evidence>
<dbReference type="PROSITE" id="PS50011">
    <property type="entry name" value="PROTEIN_KINASE_DOM"/>
    <property type="match status" value="1"/>
</dbReference>
<proteinExistence type="inferred from homology"/>
<evidence type="ECO:0000256" key="4">
    <source>
        <dbReference type="ARBA" id="ARBA00008536"/>
    </source>
</evidence>
<evidence type="ECO:0000256" key="9">
    <source>
        <dbReference type="ARBA" id="ARBA00022679"/>
    </source>
</evidence>
<comment type="similarity">
    <text evidence="3">Belongs to the leguminous lectin family.</text>
</comment>
<accession>A0A8T2XW33</accession>
<evidence type="ECO:0000256" key="5">
    <source>
        <dbReference type="ARBA" id="ARBA00010217"/>
    </source>
</evidence>
<keyword evidence="8" id="KW-0723">Serine/threonine-protein kinase</keyword>
<comment type="catalytic activity">
    <reaction evidence="21">
        <text>L-seryl-[protein] + ATP = O-phospho-L-seryl-[protein] + ADP + H(+)</text>
        <dbReference type="Rhea" id="RHEA:17989"/>
        <dbReference type="Rhea" id="RHEA-COMP:9863"/>
        <dbReference type="Rhea" id="RHEA-COMP:11604"/>
        <dbReference type="ChEBI" id="CHEBI:15378"/>
        <dbReference type="ChEBI" id="CHEBI:29999"/>
        <dbReference type="ChEBI" id="CHEBI:30616"/>
        <dbReference type="ChEBI" id="CHEBI:83421"/>
        <dbReference type="ChEBI" id="CHEBI:456216"/>
        <dbReference type="EC" id="2.7.11.1"/>
    </reaction>
</comment>
<evidence type="ECO:0000313" key="26">
    <source>
        <dbReference type="EMBL" id="KAH8497052.1"/>
    </source>
</evidence>
<evidence type="ECO:0000256" key="2">
    <source>
        <dbReference type="ARBA" id="ARBA00004479"/>
    </source>
</evidence>
<reference evidence="26" key="1">
    <citation type="journal article" date="2021" name="J. Hered.">
        <title>Genome Assembly of Salicaceae Populus deltoides (Eastern Cottonwood) I-69 Based on Nanopore Sequencing and Hi-C Technologies.</title>
        <authorList>
            <person name="Bai S."/>
            <person name="Wu H."/>
            <person name="Zhang J."/>
            <person name="Pan Z."/>
            <person name="Zhao W."/>
            <person name="Li Z."/>
            <person name="Tong C."/>
        </authorList>
    </citation>
    <scope>NUCLEOTIDE SEQUENCE</scope>
    <source>
        <tissue evidence="26">Leaf</tissue>
    </source>
</reference>
<evidence type="ECO:0000256" key="22">
    <source>
        <dbReference type="PROSITE-ProRule" id="PRU10141"/>
    </source>
</evidence>
<evidence type="ECO:0000256" key="11">
    <source>
        <dbReference type="ARBA" id="ARBA00022729"/>
    </source>
</evidence>
<organism evidence="26 27">
    <name type="scientific">Populus deltoides</name>
    <name type="common">Eastern poplar</name>
    <name type="synonym">Eastern cottonwood</name>
    <dbReference type="NCBI Taxonomy" id="3696"/>
    <lineage>
        <taxon>Eukaryota</taxon>
        <taxon>Viridiplantae</taxon>
        <taxon>Streptophyta</taxon>
        <taxon>Embryophyta</taxon>
        <taxon>Tracheophyta</taxon>
        <taxon>Spermatophyta</taxon>
        <taxon>Magnoliopsida</taxon>
        <taxon>eudicotyledons</taxon>
        <taxon>Gunneridae</taxon>
        <taxon>Pentapetalae</taxon>
        <taxon>rosids</taxon>
        <taxon>fabids</taxon>
        <taxon>Malpighiales</taxon>
        <taxon>Salicaceae</taxon>
        <taxon>Saliceae</taxon>
        <taxon>Populus</taxon>
    </lineage>
</organism>
<evidence type="ECO:0000256" key="1">
    <source>
        <dbReference type="ARBA" id="ARBA00004236"/>
    </source>
</evidence>
<evidence type="ECO:0000256" key="18">
    <source>
        <dbReference type="ARBA" id="ARBA00023170"/>
    </source>
</evidence>
<dbReference type="Pfam" id="PF07714">
    <property type="entry name" value="PK_Tyr_Ser-Thr"/>
    <property type="match status" value="1"/>
</dbReference>
<comment type="subcellular location">
    <subcellularLocation>
        <location evidence="1">Cell membrane</location>
    </subcellularLocation>
    <subcellularLocation>
        <location evidence="2">Membrane</location>
        <topology evidence="2">Single-pass type I membrane protein</topology>
    </subcellularLocation>
</comment>
<keyword evidence="9" id="KW-0808">Transferase</keyword>
<keyword evidence="14" id="KW-0418">Kinase</keyword>
<dbReference type="SUPFAM" id="SSF49899">
    <property type="entry name" value="Concanavalin A-like lectins/glucanases"/>
    <property type="match status" value="1"/>
</dbReference>
<dbReference type="Gene3D" id="2.60.120.200">
    <property type="match status" value="1"/>
</dbReference>
<evidence type="ECO:0000256" key="23">
    <source>
        <dbReference type="SAM" id="Phobius"/>
    </source>
</evidence>
<dbReference type="GO" id="GO:0006952">
    <property type="term" value="P:defense response"/>
    <property type="evidence" value="ECO:0007669"/>
    <property type="project" value="UniProtKB-ARBA"/>
</dbReference>
<protein>
    <recommendedName>
        <fullName evidence="6">non-specific serine/threonine protein kinase</fullName>
        <ecNumber evidence="6">2.7.11.1</ecNumber>
    </recommendedName>
</protein>
<keyword evidence="16 23" id="KW-1133">Transmembrane helix</keyword>
<evidence type="ECO:0000256" key="14">
    <source>
        <dbReference type="ARBA" id="ARBA00022777"/>
    </source>
</evidence>
<keyword evidence="27" id="KW-1185">Reference proteome</keyword>
<dbReference type="GO" id="GO:0004674">
    <property type="term" value="F:protein serine/threonine kinase activity"/>
    <property type="evidence" value="ECO:0007669"/>
    <property type="project" value="UniProtKB-KW"/>
</dbReference>
<evidence type="ECO:0000256" key="24">
    <source>
        <dbReference type="SAM" id="SignalP"/>
    </source>
</evidence>
<dbReference type="GO" id="GO:0051707">
    <property type="term" value="P:response to other organism"/>
    <property type="evidence" value="ECO:0007669"/>
    <property type="project" value="UniProtKB-ARBA"/>
</dbReference>
<dbReference type="AlphaFoldDB" id="A0A8T2XW33"/>
<evidence type="ECO:0000256" key="12">
    <source>
        <dbReference type="ARBA" id="ARBA00022734"/>
    </source>
</evidence>
<dbReference type="FunFam" id="2.60.120.200:FF:000086">
    <property type="entry name" value="L-type lectin-domain containing receptor kinase S.4"/>
    <property type="match status" value="1"/>
</dbReference>
<dbReference type="FunFam" id="3.30.200.20:FF:000112">
    <property type="entry name" value="Lectin-domain containing receptor kinase A4.3"/>
    <property type="match status" value="1"/>
</dbReference>
<dbReference type="GO" id="GO:0005524">
    <property type="term" value="F:ATP binding"/>
    <property type="evidence" value="ECO:0007669"/>
    <property type="project" value="UniProtKB-UniRule"/>
</dbReference>
<feature type="binding site" evidence="22">
    <location>
        <position position="370"/>
    </location>
    <ligand>
        <name>ATP</name>
        <dbReference type="ChEBI" id="CHEBI:30616"/>
    </ligand>
</feature>
<dbReference type="InterPro" id="IPR000719">
    <property type="entry name" value="Prot_kinase_dom"/>
</dbReference>
<dbReference type="Pfam" id="PF00139">
    <property type="entry name" value="Lectin_legB"/>
    <property type="match status" value="1"/>
</dbReference>
<dbReference type="InterPro" id="IPR011009">
    <property type="entry name" value="Kinase-like_dom_sf"/>
</dbReference>
<evidence type="ECO:0000256" key="17">
    <source>
        <dbReference type="ARBA" id="ARBA00023136"/>
    </source>
</evidence>
<evidence type="ECO:0000256" key="6">
    <source>
        <dbReference type="ARBA" id="ARBA00012513"/>
    </source>
</evidence>
<dbReference type="PROSITE" id="PS00107">
    <property type="entry name" value="PROTEIN_KINASE_ATP"/>
    <property type="match status" value="1"/>
</dbReference>
<feature type="domain" description="Protein kinase" evidence="25">
    <location>
        <begin position="341"/>
        <end position="574"/>
    </location>
</feature>
<dbReference type="GO" id="GO:0005886">
    <property type="term" value="C:plasma membrane"/>
    <property type="evidence" value="ECO:0007669"/>
    <property type="project" value="UniProtKB-SubCell"/>
</dbReference>
<dbReference type="PANTHER" id="PTHR27007">
    <property type="match status" value="1"/>
</dbReference>
<keyword evidence="13 22" id="KW-0547">Nucleotide-binding</keyword>
<gene>
    <name evidence="26" type="ORF">H0E87_019666</name>
</gene>
<comment type="similarity">
    <text evidence="4">In the N-terminal section; belongs to the leguminous lectin family.</text>
</comment>
<evidence type="ECO:0000256" key="3">
    <source>
        <dbReference type="ARBA" id="ARBA00007606"/>
    </source>
</evidence>
<dbReference type="Gene3D" id="3.30.200.20">
    <property type="entry name" value="Phosphorylase Kinase, domain 1"/>
    <property type="match status" value="1"/>
</dbReference>
<dbReference type="EMBL" id="JACEGQ020000010">
    <property type="protein sequence ID" value="KAH8497052.1"/>
    <property type="molecule type" value="Genomic_DNA"/>
</dbReference>
<evidence type="ECO:0000256" key="8">
    <source>
        <dbReference type="ARBA" id="ARBA00022527"/>
    </source>
</evidence>